<dbReference type="CDD" id="cd07323">
    <property type="entry name" value="LAM"/>
    <property type="match status" value="1"/>
</dbReference>
<reference evidence="9" key="3">
    <citation type="submission" date="2018-08" db="EMBL/GenBank/DDBJ databases">
        <title>Leveraging single-cell genomics to expand the Fungal Tree of Life.</title>
        <authorList>
            <consortium name="DOE Joint Genome Institute"/>
            <person name="Ahrendt S.R."/>
            <person name="Quandt C.A."/>
            <person name="Ciobanu D."/>
            <person name="Clum A."/>
            <person name="Salamov A."/>
            <person name="Andreopoulos B."/>
            <person name="Cheng J.-F."/>
            <person name="Woyke T."/>
            <person name="Pelin A."/>
            <person name="Henrissat B."/>
            <person name="Reynolds N."/>
            <person name="Benny G.L."/>
            <person name="Smith M.E."/>
            <person name="James T.Y."/>
            <person name="Grigoriev I.V."/>
        </authorList>
    </citation>
    <scope>NUCLEOTIDE SEQUENCE</scope>
    <source>
        <strain evidence="9">CSF55</strain>
    </source>
</reference>
<feature type="domain" description="RRM" evidence="6">
    <location>
        <begin position="93"/>
        <end position="167"/>
    </location>
</feature>
<reference evidence="8 10" key="1">
    <citation type="journal article" date="2013" name="Curr. Biol.">
        <title>Shared signatures of parasitism and phylogenomics unite Cryptomycota and microsporidia.</title>
        <authorList>
            <person name="James T.Y."/>
            <person name="Pelin A."/>
            <person name="Bonen L."/>
            <person name="Ahrendt S."/>
            <person name="Sain D."/>
            <person name="Corradi N."/>
            <person name="Stajich J.E."/>
        </authorList>
    </citation>
    <scope>NUCLEOTIDE SEQUENCE [LARGE SCALE GENOMIC DNA]</scope>
    <source>
        <strain evidence="8 10">CSF55</strain>
        <strain evidence="8 10">CSF55</strain>
    </source>
</reference>
<dbReference type="GO" id="GO:0003729">
    <property type="term" value="F:mRNA binding"/>
    <property type="evidence" value="ECO:0007669"/>
    <property type="project" value="TreeGrafter"/>
</dbReference>
<evidence type="ECO:0000256" key="3">
    <source>
        <dbReference type="ARBA" id="ARBA00023242"/>
    </source>
</evidence>
<gene>
    <name evidence="8" type="ORF">O9G_002613</name>
    <name evidence="9" type="ORF">ROZALSC1DRAFT_30968</name>
</gene>
<feature type="compositionally biased region" description="Gly residues" evidence="5">
    <location>
        <begin position="220"/>
        <end position="242"/>
    </location>
</feature>
<dbReference type="InterPro" id="IPR035979">
    <property type="entry name" value="RBD_domain_sf"/>
</dbReference>
<dbReference type="AlphaFoldDB" id="A0A075APV0"/>
<dbReference type="EMBL" id="KE561184">
    <property type="protein sequence ID" value="EPZ32118.1"/>
    <property type="molecule type" value="Genomic_DNA"/>
</dbReference>
<dbReference type="Gene3D" id="3.30.70.330">
    <property type="match status" value="1"/>
</dbReference>
<dbReference type="GO" id="GO:0005634">
    <property type="term" value="C:nucleus"/>
    <property type="evidence" value="ECO:0007669"/>
    <property type="project" value="UniProtKB-SubCell"/>
</dbReference>
<proteinExistence type="predicted"/>
<evidence type="ECO:0000256" key="4">
    <source>
        <dbReference type="PROSITE-ProRule" id="PRU00332"/>
    </source>
</evidence>
<dbReference type="OMA" id="RPDYKEE"/>
<dbReference type="InterPro" id="IPR036390">
    <property type="entry name" value="WH_DNA-bd_sf"/>
</dbReference>
<evidence type="ECO:0000313" key="9">
    <source>
        <dbReference type="EMBL" id="RKP17201.1"/>
    </source>
</evidence>
<dbReference type="InterPro" id="IPR002344">
    <property type="entry name" value="Lupus_La"/>
</dbReference>
<keyword evidence="3" id="KW-0539">Nucleus</keyword>
<dbReference type="Proteomes" id="UP000030755">
    <property type="component" value="Unassembled WGS sequence"/>
</dbReference>
<dbReference type="SMART" id="SM00360">
    <property type="entry name" value="RRM"/>
    <property type="match status" value="1"/>
</dbReference>
<dbReference type="SUPFAM" id="SSF54928">
    <property type="entry name" value="RNA-binding domain, RBD"/>
    <property type="match status" value="1"/>
</dbReference>
<name>A0A075APV0_ROZAC</name>
<feature type="domain" description="HTH La-type RNA-binding" evidence="7">
    <location>
        <begin position="2"/>
        <end position="88"/>
    </location>
</feature>
<dbReference type="HOGENOM" id="CLU_660824_0_0_1"/>
<evidence type="ECO:0000259" key="6">
    <source>
        <dbReference type="PROSITE" id="PS50102"/>
    </source>
</evidence>
<feature type="region of interest" description="Disordered" evidence="5">
    <location>
        <begin position="171"/>
        <end position="416"/>
    </location>
</feature>
<dbReference type="STRING" id="988480.A0A075APV0"/>
<dbReference type="Pfam" id="PF05383">
    <property type="entry name" value="La"/>
    <property type="match status" value="1"/>
</dbReference>
<evidence type="ECO:0000256" key="5">
    <source>
        <dbReference type="SAM" id="MobiDB-lite"/>
    </source>
</evidence>
<dbReference type="InterPro" id="IPR036388">
    <property type="entry name" value="WH-like_DNA-bd_sf"/>
</dbReference>
<dbReference type="OrthoDB" id="340227at2759"/>
<feature type="compositionally biased region" description="Polar residues" evidence="5">
    <location>
        <begin position="375"/>
        <end position="387"/>
    </location>
</feature>
<dbReference type="Gene3D" id="1.10.10.10">
    <property type="entry name" value="Winged helix-like DNA-binding domain superfamily/Winged helix DNA-binding domain"/>
    <property type="match status" value="1"/>
</dbReference>
<dbReference type="PANTHER" id="PTHR22792">
    <property type="entry name" value="LUPUS LA PROTEIN-RELATED"/>
    <property type="match status" value="1"/>
</dbReference>
<evidence type="ECO:0000259" key="7">
    <source>
        <dbReference type="PROSITE" id="PS50961"/>
    </source>
</evidence>
<dbReference type="GO" id="GO:0006396">
    <property type="term" value="P:RNA processing"/>
    <property type="evidence" value="ECO:0007669"/>
    <property type="project" value="InterPro"/>
</dbReference>
<keyword evidence="2 4" id="KW-0694">RNA-binding</keyword>
<evidence type="ECO:0000313" key="8">
    <source>
        <dbReference type="EMBL" id="EPZ32118.1"/>
    </source>
</evidence>
<organism evidence="8 10">
    <name type="scientific">Rozella allomycis (strain CSF55)</name>
    <dbReference type="NCBI Taxonomy" id="988480"/>
    <lineage>
        <taxon>Eukaryota</taxon>
        <taxon>Fungi</taxon>
        <taxon>Fungi incertae sedis</taxon>
        <taxon>Cryptomycota</taxon>
        <taxon>Cryptomycota incertae sedis</taxon>
        <taxon>Rozella</taxon>
    </lineage>
</organism>
<dbReference type="InterPro" id="IPR045180">
    <property type="entry name" value="La_dom_prot"/>
</dbReference>
<feature type="compositionally biased region" description="Gly residues" evidence="5">
    <location>
        <begin position="195"/>
        <end position="211"/>
    </location>
</feature>
<feature type="compositionally biased region" description="Basic and acidic residues" evidence="5">
    <location>
        <begin position="388"/>
        <end position="416"/>
    </location>
</feature>
<dbReference type="InterPro" id="IPR006630">
    <property type="entry name" value="La_HTH"/>
</dbReference>
<reference evidence="11" key="2">
    <citation type="journal article" date="2018" name="Nat. Microbiol.">
        <title>Leveraging single-cell genomics to expand the fungal tree of life.</title>
        <authorList>
            <person name="Ahrendt S.R."/>
            <person name="Quandt C.A."/>
            <person name="Ciobanu D."/>
            <person name="Clum A."/>
            <person name="Salamov A."/>
            <person name="Andreopoulos B."/>
            <person name="Cheng J.F."/>
            <person name="Woyke T."/>
            <person name="Pelin A."/>
            <person name="Henrissat B."/>
            <person name="Reynolds N.K."/>
            <person name="Benny G.L."/>
            <person name="Smith M.E."/>
            <person name="James T.Y."/>
            <person name="Grigoriev I.V."/>
        </authorList>
    </citation>
    <scope>NUCLEOTIDE SEQUENCE [LARGE SCALE GENOMIC DNA]</scope>
    <source>
        <strain evidence="11">CSF55</strain>
    </source>
</reference>
<dbReference type="PRINTS" id="PR00302">
    <property type="entry name" value="LUPUSLA"/>
</dbReference>
<dbReference type="CDD" id="cd12291">
    <property type="entry name" value="RRM1_La"/>
    <property type="match status" value="1"/>
</dbReference>
<evidence type="ECO:0000256" key="1">
    <source>
        <dbReference type="ARBA" id="ARBA00004123"/>
    </source>
</evidence>
<dbReference type="SMART" id="SM00715">
    <property type="entry name" value="LA"/>
    <property type="match status" value="1"/>
</dbReference>
<evidence type="ECO:0000256" key="2">
    <source>
        <dbReference type="ARBA" id="ARBA00022884"/>
    </source>
</evidence>
<dbReference type="SUPFAM" id="SSF46785">
    <property type="entry name" value="Winged helix' DNA-binding domain"/>
    <property type="match status" value="1"/>
</dbReference>
<accession>A0A075APV0</accession>
<evidence type="ECO:0000313" key="11">
    <source>
        <dbReference type="Proteomes" id="UP000281549"/>
    </source>
</evidence>
<dbReference type="InterPro" id="IPR000504">
    <property type="entry name" value="RRM_dom"/>
</dbReference>
<protein>
    <submittedName>
        <fullName evidence="8">RNA-binding protein Lupus La domain-containing protein</fullName>
    </submittedName>
</protein>
<dbReference type="GO" id="GO:1990904">
    <property type="term" value="C:ribonucleoprotein complex"/>
    <property type="evidence" value="ECO:0007669"/>
    <property type="project" value="InterPro"/>
</dbReference>
<evidence type="ECO:0000313" key="10">
    <source>
        <dbReference type="Proteomes" id="UP000030755"/>
    </source>
</evidence>
<dbReference type="InterPro" id="IPR012677">
    <property type="entry name" value="Nucleotide-bd_a/b_plait_sf"/>
</dbReference>
<keyword evidence="10" id="KW-1185">Reference proteome</keyword>
<dbReference type="PROSITE" id="PS50102">
    <property type="entry name" value="RRM"/>
    <property type="match status" value="1"/>
</dbReference>
<dbReference type="PANTHER" id="PTHR22792:SF140">
    <property type="entry name" value="ACHILLES, ISOFORM A"/>
    <property type="match status" value="1"/>
</dbReference>
<dbReference type="PROSITE" id="PS50961">
    <property type="entry name" value="HTH_LA"/>
    <property type="match status" value="1"/>
</dbReference>
<sequence>MDVEGNDLNKKIREQVEFYFSDANLGRDKFLFNIHQRVPLTVLATFKRLQLLTTDLSVIAESLQDSEAVEVNEAKTHVRRSKPMPEELDNIKKTVHITGFPVEMTLDELLAYFSQFKFSAVRMRRDTDKNFIGSVFLELDTEESAREILYKALNFQDKSLSMQSMEDFFRDNKKNSLKRKTRDNGFSQNKRMKRGGGPSRGGRGGRGGRGRGSSMRGSRGRGGTTRGGLGRGRGRGRGGFSRGGSIEIRGQRRDERRDERRDGGRVERRNDRRDDRRDGSERRHERRDERREETRGERMHERRDDRRDDRRVERRDDRRDERRVERRDNRRDDRVDERRDNRRDERRDDRWDDGRDHRRDERRYNDRRYDDRGQNKGNDSYRPSNDSRNTRRDSDGRNDKKETRSFVSMRDEYDRK</sequence>
<feature type="compositionally biased region" description="Basic and acidic residues" evidence="5">
    <location>
        <begin position="249"/>
        <end position="374"/>
    </location>
</feature>
<comment type="subcellular location">
    <subcellularLocation>
        <location evidence="1">Nucleus</location>
    </subcellularLocation>
</comment>
<dbReference type="EMBL" id="ML005969">
    <property type="protein sequence ID" value="RKP17201.1"/>
    <property type="molecule type" value="Genomic_DNA"/>
</dbReference>
<dbReference type="Proteomes" id="UP000281549">
    <property type="component" value="Unassembled WGS sequence"/>
</dbReference>